<dbReference type="RefSeq" id="WP_260193584.1">
    <property type="nucleotide sequence ID" value="NZ_JAFFZE010000016.1"/>
</dbReference>
<dbReference type="InterPro" id="IPR046867">
    <property type="entry name" value="AldOxase/xan_DH_MoCoBD2"/>
</dbReference>
<dbReference type="InterPro" id="IPR036856">
    <property type="entry name" value="Ald_Oxase/Xan_DH_a/b_sf"/>
</dbReference>
<evidence type="ECO:0000259" key="3">
    <source>
        <dbReference type="SMART" id="SM01008"/>
    </source>
</evidence>
<proteinExistence type="predicted"/>
<dbReference type="InterPro" id="IPR000674">
    <property type="entry name" value="Ald_Oxase/Xan_DH_a/b"/>
</dbReference>
<dbReference type="PANTHER" id="PTHR11908">
    <property type="entry name" value="XANTHINE DEHYDROGENASE"/>
    <property type="match status" value="1"/>
</dbReference>
<evidence type="ECO:0000313" key="4">
    <source>
        <dbReference type="EMBL" id="MCT2585856.1"/>
    </source>
</evidence>
<reference evidence="4 5" key="1">
    <citation type="submission" date="2021-02" db="EMBL/GenBank/DDBJ databases">
        <title>Actinophytocola xerophila sp. nov., isolated from soil of cotton cropping field.</title>
        <authorList>
            <person name="Huang R."/>
            <person name="Chen X."/>
            <person name="Ge X."/>
            <person name="Liu W."/>
        </authorList>
    </citation>
    <scope>NUCLEOTIDE SEQUENCE [LARGE SCALE GENOMIC DNA]</scope>
    <source>
        <strain evidence="4 5">S1-96</strain>
    </source>
</reference>
<dbReference type="Gene3D" id="3.30.365.10">
    <property type="entry name" value="Aldehyde oxidase/xanthine dehydrogenase, molybdopterin binding domain"/>
    <property type="match status" value="5"/>
</dbReference>
<dbReference type="SUPFAM" id="SSF56003">
    <property type="entry name" value="Molybdenum cofactor-binding domain"/>
    <property type="match status" value="1"/>
</dbReference>
<dbReference type="Pfam" id="PF02738">
    <property type="entry name" value="MoCoBD_1"/>
    <property type="match status" value="1"/>
</dbReference>
<dbReference type="Pfam" id="PF20256">
    <property type="entry name" value="MoCoBD_2"/>
    <property type="match status" value="2"/>
</dbReference>
<dbReference type="InterPro" id="IPR016208">
    <property type="entry name" value="Ald_Oxase/xanthine_DH-like"/>
</dbReference>
<dbReference type="Gene3D" id="3.90.1170.50">
    <property type="entry name" value="Aldehyde oxidase/xanthine dehydrogenase, a/b hammerhead"/>
    <property type="match status" value="1"/>
</dbReference>
<feature type="domain" description="Aldehyde oxidase/xanthine dehydrogenase a/b hammerhead" evidence="3">
    <location>
        <begin position="18"/>
        <end position="122"/>
    </location>
</feature>
<dbReference type="InterPro" id="IPR008274">
    <property type="entry name" value="AldOxase/xan_DH_MoCoBD1"/>
</dbReference>
<keyword evidence="1" id="KW-0500">Molybdenum</keyword>
<evidence type="ECO:0000313" key="5">
    <source>
        <dbReference type="Proteomes" id="UP001156441"/>
    </source>
</evidence>
<keyword evidence="5" id="KW-1185">Reference proteome</keyword>
<gene>
    <name evidence="4" type="ORF">JT362_22315</name>
</gene>
<organism evidence="4 5">
    <name type="scientific">Actinophytocola gossypii</name>
    <dbReference type="NCBI Taxonomy" id="2812003"/>
    <lineage>
        <taxon>Bacteria</taxon>
        <taxon>Bacillati</taxon>
        <taxon>Actinomycetota</taxon>
        <taxon>Actinomycetes</taxon>
        <taxon>Pseudonocardiales</taxon>
        <taxon>Pseudonocardiaceae</taxon>
    </lineage>
</organism>
<name>A0ABT2JDK4_9PSEU</name>
<comment type="caution">
    <text evidence="4">The sequence shown here is derived from an EMBL/GenBank/DDBJ whole genome shotgun (WGS) entry which is preliminary data.</text>
</comment>
<dbReference type="SUPFAM" id="SSF54665">
    <property type="entry name" value="CO dehydrogenase molybdoprotein N-domain-like"/>
    <property type="match status" value="1"/>
</dbReference>
<dbReference type="EMBL" id="JAFFZE010000016">
    <property type="protein sequence ID" value="MCT2585856.1"/>
    <property type="molecule type" value="Genomic_DNA"/>
</dbReference>
<dbReference type="PANTHER" id="PTHR11908:SF132">
    <property type="entry name" value="ALDEHYDE OXIDASE 1-RELATED"/>
    <property type="match status" value="1"/>
</dbReference>
<keyword evidence="2" id="KW-0560">Oxidoreductase</keyword>
<dbReference type="Pfam" id="PF01315">
    <property type="entry name" value="Ald_Xan_dh_C"/>
    <property type="match status" value="1"/>
</dbReference>
<evidence type="ECO:0000256" key="2">
    <source>
        <dbReference type="ARBA" id="ARBA00023002"/>
    </source>
</evidence>
<evidence type="ECO:0000256" key="1">
    <source>
        <dbReference type="ARBA" id="ARBA00022505"/>
    </source>
</evidence>
<dbReference type="InterPro" id="IPR037165">
    <property type="entry name" value="AldOxase/xan_DH_Mopterin-bd_sf"/>
</dbReference>
<accession>A0ABT2JDK4</accession>
<sequence>MTAIGTDLARRDGTVKVTGTATYAYEAPVERPAYAHPVQATIARGRIRDIEIEDAETLDGVLTVLTPDNAERLADTDDKELAVLQSDEVAFRGQLVGVVVAETSEVAREAAGLVRVTYDEAEHDAELATERGSYVPEQLNAGYPTESAQGDVDAAMASAETTIERTYTTAMYHNNPLEPHTTTALWDGDSLTLWDSTQGVHPLRSTIAPIFGLDEERVRVICPYVGGGFGSKGTAHANVTLATLAARAVPGRPVRLALTRQQMFSLAGYRTPTIQRMRLAADADGRLSAIAIDVVEQTSRIKEYAEQTGTPTRIMYAAENRSVTHRLVPLDVPVPSWMRAPGDCPGMFGPEVAMDELAERLGVDPIELRIRNEPSVDPDTGKPFSSRNLVACLLAGADRFDWADRDLRPGVRRSGDWLVGTGVAASTYPVHRMPASTAVIRREAGRYVVEIGAADLGTGTWTTLPQIAADALDVPVSDVEVRIGDTRYPMASVAGGSSGMTTWGSAVVEAARAFRDKFGQDPADGDEADGSVGPADEDHAMHAFGAQFVEAHVHADTGELRVPRLLGVFAAGRIINPRTARSQFIGGMTMGLSMALHEHSVLDPRTGHVVNHDLAEYHVSVNADVTDVEATWIDEHDPYVNAMGSKGIGEIGIVGTAAAVSNAVWHATGVRVRDLPITLDKVLAALP</sequence>
<dbReference type="Proteomes" id="UP001156441">
    <property type="component" value="Unassembled WGS sequence"/>
</dbReference>
<dbReference type="SMART" id="SM01008">
    <property type="entry name" value="Ald_Xan_dh_C"/>
    <property type="match status" value="1"/>
</dbReference>
<protein>
    <submittedName>
        <fullName evidence="4">Xanthine dehydrogenase family protein molybdopterin-binding subunit</fullName>
    </submittedName>
</protein>